<keyword evidence="2" id="KW-0614">Plasmid</keyword>
<evidence type="ECO:0000313" key="2">
    <source>
        <dbReference type="EMBL" id="QBY55543.1"/>
    </source>
</evidence>
<dbReference type="KEGG" id="cox:E0W60_31530"/>
<geneLocation type="plasmid" evidence="2">
    <name>unnamed1</name>
</geneLocation>
<gene>
    <name evidence="2" type="ORF">E0W60_31530</name>
</gene>
<dbReference type="OrthoDB" id="9806903at2"/>
<proteinExistence type="predicted"/>
<dbReference type="Pfam" id="PF14020">
    <property type="entry name" value="DUF4236"/>
    <property type="match status" value="1"/>
</dbReference>
<dbReference type="Proteomes" id="UP000295294">
    <property type="component" value="Plasmid unnamed1"/>
</dbReference>
<dbReference type="EMBL" id="CP038636">
    <property type="protein sequence ID" value="QBY55543.1"/>
    <property type="molecule type" value="Genomic_DNA"/>
</dbReference>
<evidence type="ECO:0000313" key="3">
    <source>
        <dbReference type="Proteomes" id="UP000295294"/>
    </source>
</evidence>
<name>A0A4P7LPC1_9BURK</name>
<feature type="domain" description="DUF4236" evidence="1">
    <location>
        <begin position="3"/>
        <end position="56"/>
    </location>
</feature>
<organism evidence="2 3">
    <name type="scientific">Cupriavidus oxalaticus</name>
    <dbReference type="NCBI Taxonomy" id="96344"/>
    <lineage>
        <taxon>Bacteria</taxon>
        <taxon>Pseudomonadati</taxon>
        <taxon>Pseudomonadota</taxon>
        <taxon>Betaproteobacteria</taxon>
        <taxon>Burkholderiales</taxon>
        <taxon>Burkholderiaceae</taxon>
        <taxon>Cupriavidus</taxon>
    </lineage>
</organism>
<reference evidence="2 3" key="1">
    <citation type="submission" date="2019-03" db="EMBL/GenBank/DDBJ databases">
        <title>Efficiently degradation of phenoxyalkanoic acid herbicides by Cupriavidus oxalaticus strain X32.</title>
        <authorList>
            <person name="Sheng X."/>
        </authorList>
    </citation>
    <scope>NUCLEOTIDE SEQUENCE [LARGE SCALE GENOMIC DNA]</scope>
    <source>
        <strain evidence="2 3">X32</strain>
        <plasmid evidence="2 3">unnamed1</plasmid>
    </source>
</reference>
<protein>
    <submittedName>
        <fullName evidence="2">DUF4236 domain-containing protein</fullName>
    </submittedName>
</protein>
<accession>A0A4P7LPC1</accession>
<evidence type="ECO:0000259" key="1">
    <source>
        <dbReference type="Pfam" id="PF14020"/>
    </source>
</evidence>
<dbReference type="AlphaFoldDB" id="A0A4P7LPC1"/>
<sequence>MGWRFRKSFSPIPGVRLTISPSGLSTSVGVGPVRLTHGPGGAAVTANLFGTGLSYRQPLGAPSARDVDPDRDGAVLAPPALPKAPVSATPAMADIRSAGSAVLTSAGLAAFKQSLADAQTQYASIESALEGARHAEQLKVTLHDRWAKGWLFRHVLKARFAQIRDDAETSTAMRQELEQQLDLSKLHTQIEMPDGVAKAFARFCDAFKMCAGSYRIWDYVSARSANQVAERTAASRVVDRQPVSFALGKCEIIDTPISVPCLQNANGGDLYFYPGFLVYLAAATNYALIEYSELELRVTRIGFQEEENIPKDAQQIGTTWAKTNKDGSPDRRFRDNYQIPVMQYARITLRTPSGLNEEYVLSNVAATEAFGQAWEALREAIQRGI</sequence>
<dbReference type="InterPro" id="IPR025330">
    <property type="entry name" value="DUF4236"/>
</dbReference>